<dbReference type="InterPro" id="IPR011047">
    <property type="entry name" value="Quinoprotein_ADH-like_sf"/>
</dbReference>
<dbReference type="InterPro" id="IPR036322">
    <property type="entry name" value="WD40_repeat_dom_sf"/>
</dbReference>
<dbReference type="InterPro" id="IPR005108">
    <property type="entry name" value="HELP"/>
</dbReference>
<dbReference type="EMBL" id="LWCA01000191">
    <property type="protein sequence ID" value="OAF70064.1"/>
    <property type="molecule type" value="Genomic_DNA"/>
</dbReference>
<keyword evidence="6" id="KW-0812">Transmembrane</keyword>
<evidence type="ECO:0000256" key="2">
    <source>
        <dbReference type="ARBA" id="ARBA00022574"/>
    </source>
</evidence>
<dbReference type="FunFam" id="2.130.10.10:FF:000044">
    <property type="entry name" value="echinoderm microtubule-associated protein-like 6 isoform X1"/>
    <property type="match status" value="2"/>
</dbReference>
<feature type="repeat" description="WD" evidence="4">
    <location>
        <begin position="1186"/>
        <end position="1228"/>
    </location>
</feature>
<dbReference type="InterPro" id="IPR055439">
    <property type="entry name" value="Beta-prop_EML_1st"/>
</dbReference>
<evidence type="ECO:0000256" key="4">
    <source>
        <dbReference type="PROSITE-ProRule" id="PRU00221"/>
    </source>
</evidence>
<dbReference type="FunFam" id="2.130.10.10:FF:000320">
    <property type="entry name" value="echinoderm microtubule-associated protein-like 6"/>
    <property type="match status" value="1"/>
</dbReference>
<evidence type="ECO:0008006" key="11">
    <source>
        <dbReference type="Google" id="ProtNLM"/>
    </source>
</evidence>
<comment type="similarity">
    <text evidence="1">Belongs to the WD repeat EMAP family.</text>
</comment>
<gene>
    <name evidence="9" type="ORF">A3Q56_02173</name>
</gene>
<evidence type="ECO:0000259" key="8">
    <source>
        <dbReference type="Pfam" id="PF23414"/>
    </source>
</evidence>
<dbReference type="InterPro" id="IPR001680">
    <property type="entry name" value="WD40_rpt"/>
</dbReference>
<evidence type="ECO:0000256" key="1">
    <source>
        <dbReference type="ARBA" id="ARBA00006489"/>
    </source>
</evidence>
<dbReference type="InterPro" id="IPR050630">
    <property type="entry name" value="WD_repeat_EMAP"/>
</dbReference>
<feature type="transmembrane region" description="Helical" evidence="6">
    <location>
        <begin position="1895"/>
        <end position="1912"/>
    </location>
</feature>
<accession>A0A177B9F6</accession>
<dbReference type="PROSITE" id="PS00678">
    <property type="entry name" value="WD_REPEATS_1"/>
    <property type="match status" value="2"/>
</dbReference>
<dbReference type="Pfam" id="PF03451">
    <property type="entry name" value="HELP"/>
    <property type="match status" value="2"/>
</dbReference>
<feature type="domain" description="EML-like second beta-propeller" evidence="8">
    <location>
        <begin position="1638"/>
        <end position="1893"/>
    </location>
</feature>
<dbReference type="PROSITE" id="PS50082">
    <property type="entry name" value="WD_REPEATS_2"/>
    <property type="match status" value="5"/>
</dbReference>
<dbReference type="GO" id="GO:0008017">
    <property type="term" value="F:microtubule binding"/>
    <property type="evidence" value="ECO:0007669"/>
    <property type="project" value="TreeGrafter"/>
</dbReference>
<comment type="caution">
    <text evidence="9">The sequence shown here is derived from an EMBL/GenBank/DDBJ whole genome shotgun (WGS) entry which is preliminary data.</text>
</comment>
<dbReference type="SUPFAM" id="SSF50978">
    <property type="entry name" value="WD40 repeat-like"/>
    <property type="match status" value="4"/>
</dbReference>
<keyword evidence="3" id="KW-0677">Repeat</keyword>
<dbReference type="Proteomes" id="UP000078046">
    <property type="component" value="Unassembled WGS sequence"/>
</dbReference>
<dbReference type="InterPro" id="IPR055442">
    <property type="entry name" value="Beta-prop_EML-like_2nd"/>
</dbReference>
<feature type="region of interest" description="Disordered" evidence="5">
    <location>
        <begin position="525"/>
        <end position="552"/>
    </location>
</feature>
<dbReference type="PANTHER" id="PTHR13720:SF33">
    <property type="entry name" value="HELP DOMAIN-CONTAINING PROTEIN"/>
    <property type="match status" value="1"/>
</dbReference>
<proteinExistence type="inferred from homology"/>
<feature type="repeat" description="WD" evidence="4">
    <location>
        <begin position="1406"/>
        <end position="1437"/>
    </location>
</feature>
<evidence type="ECO:0000313" key="10">
    <source>
        <dbReference type="Proteomes" id="UP000078046"/>
    </source>
</evidence>
<dbReference type="PROSITE" id="PS50294">
    <property type="entry name" value="WD_REPEATS_REGION"/>
    <property type="match status" value="1"/>
</dbReference>
<dbReference type="SUPFAM" id="SSF117289">
    <property type="entry name" value="Nucleoporin domain"/>
    <property type="match status" value="1"/>
</dbReference>
<evidence type="ECO:0000259" key="7">
    <source>
        <dbReference type="Pfam" id="PF23409"/>
    </source>
</evidence>
<name>A0A177B9F6_9BILA</name>
<sequence>MDRSVPNIDLSLSWIYGYRGHQCRNNVVLNISGELVYFIAGVAIVYNTTTQKQRYYLEHTDDLLCLKSNLNGSMIATGQTGKDPFVCVWDATTLKTKSILKGGHQNGICSLAFDPSGEKLASCGMDSYSTIVVWLWKTGTNVCSFRGHSDRGPLYSIYSNDQDSYQSFASGGKDATIKLWDLNFELVSTISTKLPSLLSNKSGVKEFVNIRAIYWKGDRIVCGTQNSEIFEVSSTETSNFTIHIQGHLEGELWGLALNEMKNLIVTGSDDQTIRIWDMGKRRQISIIKLTNKIRSVDFNHDGTIIGAGLINGELNIIDIKTNKTLQSFKLRKEALHDIKFSPKSDYLAVGSNDNFVDIFGIKNGYTKIGTCEGSSSFITHVDWSIDAKYIRTNSAASEILFYKIPACKQLTRTDEINKIAWKSNTGVLGSDLLGIWPKYSDANDINALDVFESLNCLFTADDFGHVKVFRYPCSSKHKKYKGHSAHVTNIRISRGRKVVYSIGGADHALFEWSIADKKKGNIPNDAQSYETDGYTDSDDSNVGGLDSDVENDNTKNYDRAVYREDLENSQSQQTSINCSSGNCTLKLKQVLGILKFLKIFFRYRGYDCRNNVLFSKNSDTLIYHIAAVVIIQKKFSNDSDHITQFYNLHNDDILSIAIHPIKDFVASGQVAKFFIIFNEINFFGGFCVGRDPSIHIWDVKNLKNISILKGKHQRGVIFLDFSSKFDIYADGKLLASVGLDDDHTIVVWDWRKGECVASTKGHKDKIYALKWFDNESEHNFVSGGVKHLKFWKITGNSMTASRGTLNNVGKLDTTLSICINQTKKNSTYTSGSSGCVYEWETNKLLRSIEANKGPCFSIINHESSYITAGKDGVVVVWNEDLTSKVKEFSICQKQLKDSNIKINGGDNPGIRALCATEKTIIAGSKFGEILEIQKNGQIDIINSGHGEGEIWGLATHPSQHEFCTVSDDKYLRIWRINQVGQFCKISSMKLKSAARCCSYSSSATAIVIGFKNGSFEVYEYPSLKKIIEKKDRKEEISDVRFSPDAGKYLAVASHDNFVDVYNVFTQKRVGICKGASSYITHIDWENNGKLIMVNSGAKEQLFFEAPRCKRQALRAKDIENRSWNSWTCVLGTNITGIWPKRCDVTDINAAAVSNSNTFIATADDFGYVKVFPFPCQEKNTNNFKQYEAHSAHVTNLRWTFDDKYLISVGGADTSVILWENVDSKKIESKQIKSDSAVNIEPDEYDSDVDKLINVNFSKKTYENPQRSLKDKLTTDHREHKPPAKSFSREKKTTDIVLNKLKQKSIKIQSLNLYHIFGYRGTEIIGTNAFYSHDQQSIIFFTAATVIIQEIKSGKQKFFTEHTDDILCLTLNFNQNYSDIVASGQIGKKAEICIWNKDTLKLESILTGPHSTALTCLSFSCTGKVLVSSSVDGIVAVWRWKESKLVCHKKIENQRVFGVQIRPDSDSSLVIYGDRLIYFASIAGNQLQLTQPNFENFTDMKKIPIILSIAFSNNKTSYMGASNGNVYAFKDTVLENVYKAHNGPIFSMFTTLKDGLIISGAKQRNTGDSTCLKIWDRDFKKSKNFNVSEKPNEIVRVKSVNRHANGKILVGTQDNSLYEIDERSNMTKCIVSGHGAGEMWGLCVHPSKDLIFTGSDDKTVRIWDITKKALIKKLYFENCVRCVHYSKTFNLACGLSDGNVIVMNGNEDYAIKFNKRERNAAVNDIKFTPNGAYFSVAFDNGFLDIYESKSIIKKYWSFNLDNVSLIQLDYSADSKYIKICNIACIDIVINIEEKKHIKELDSVWYSWNSLTGKCVNGIWPSEKRNSDINIACVSNSTNNVITGDDFGFLKLFNFPCEKYEPSQIKSYTGHSAHVTNVKFNHDDHYVLSAGGDDSRFIFMTLILIMFSLFVWTCQK</sequence>
<dbReference type="Pfam" id="PF23409">
    <property type="entry name" value="Beta-prop_EML"/>
    <property type="match status" value="2"/>
</dbReference>
<dbReference type="GO" id="GO:0005929">
    <property type="term" value="C:cilium"/>
    <property type="evidence" value="ECO:0007669"/>
    <property type="project" value="UniProtKB-ARBA"/>
</dbReference>
<dbReference type="InterPro" id="IPR019775">
    <property type="entry name" value="WD40_repeat_CS"/>
</dbReference>
<dbReference type="PANTHER" id="PTHR13720">
    <property type="entry name" value="WD-40 REPEAT PROTEIN"/>
    <property type="match status" value="1"/>
</dbReference>
<dbReference type="SMART" id="SM00320">
    <property type="entry name" value="WD40"/>
    <property type="match status" value="25"/>
</dbReference>
<evidence type="ECO:0000256" key="5">
    <source>
        <dbReference type="SAM" id="MobiDB-lite"/>
    </source>
</evidence>
<protein>
    <recommendedName>
        <fullName evidence="11">Echinoderm microtubule-associated protein-like 6</fullName>
    </recommendedName>
</protein>
<dbReference type="InterPro" id="IPR015943">
    <property type="entry name" value="WD40/YVTN_repeat-like_dom_sf"/>
</dbReference>
<evidence type="ECO:0000313" key="9">
    <source>
        <dbReference type="EMBL" id="OAF70064.1"/>
    </source>
</evidence>
<feature type="repeat" description="WD" evidence="4">
    <location>
        <begin position="1644"/>
        <end position="1672"/>
    </location>
</feature>
<feature type="domain" description="EML-like second beta-propeller" evidence="8">
    <location>
        <begin position="950"/>
        <end position="1219"/>
    </location>
</feature>
<feature type="domain" description="EML-like second beta-propeller" evidence="8">
    <location>
        <begin position="252"/>
        <end position="513"/>
    </location>
</feature>
<reference evidence="9 10" key="1">
    <citation type="submission" date="2016-04" db="EMBL/GenBank/DDBJ databases">
        <title>The genome of Intoshia linei affirms orthonectids as highly simplified spiralians.</title>
        <authorList>
            <person name="Mikhailov K.V."/>
            <person name="Slusarev G.S."/>
            <person name="Nikitin M.A."/>
            <person name="Logacheva M.D."/>
            <person name="Penin A."/>
            <person name="Aleoshin V."/>
            <person name="Panchin Y.V."/>
        </authorList>
    </citation>
    <scope>NUCLEOTIDE SEQUENCE [LARGE SCALE GENOMIC DNA]</scope>
    <source>
        <strain evidence="9">Intl2013</strain>
        <tissue evidence="9">Whole animal</tissue>
    </source>
</reference>
<dbReference type="Gene3D" id="2.130.10.10">
    <property type="entry name" value="YVTN repeat-like/Quinoprotein amine dehydrogenase"/>
    <property type="match status" value="6"/>
</dbReference>
<dbReference type="Pfam" id="PF00400">
    <property type="entry name" value="WD40"/>
    <property type="match status" value="3"/>
</dbReference>
<evidence type="ECO:0000256" key="6">
    <source>
        <dbReference type="SAM" id="Phobius"/>
    </source>
</evidence>
<dbReference type="OrthoDB" id="47802at2759"/>
<feature type="domain" description="EML-like first beta-propeller" evidence="7">
    <location>
        <begin position="644"/>
        <end position="898"/>
    </location>
</feature>
<keyword evidence="6" id="KW-0472">Membrane</keyword>
<dbReference type="SUPFAM" id="SSF50998">
    <property type="entry name" value="Quinoprotein alcohol dehydrogenase-like"/>
    <property type="match status" value="1"/>
</dbReference>
<keyword evidence="10" id="KW-1185">Reference proteome</keyword>
<feature type="region of interest" description="Disordered" evidence="5">
    <location>
        <begin position="1263"/>
        <end position="1288"/>
    </location>
</feature>
<feature type="repeat" description="WD" evidence="4">
    <location>
        <begin position="168"/>
        <end position="183"/>
    </location>
</feature>
<dbReference type="Pfam" id="PF23414">
    <property type="entry name" value="Beta-prop_EML_2"/>
    <property type="match status" value="3"/>
</dbReference>
<organism evidence="9 10">
    <name type="scientific">Intoshia linei</name>
    <dbReference type="NCBI Taxonomy" id="1819745"/>
    <lineage>
        <taxon>Eukaryota</taxon>
        <taxon>Metazoa</taxon>
        <taxon>Spiralia</taxon>
        <taxon>Lophotrochozoa</taxon>
        <taxon>Mesozoa</taxon>
        <taxon>Orthonectida</taxon>
        <taxon>Rhopaluridae</taxon>
        <taxon>Intoshia</taxon>
    </lineage>
</organism>
<keyword evidence="6" id="KW-1133">Transmembrane helix</keyword>
<feature type="compositionally biased region" description="Basic and acidic residues" evidence="5">
    <location>
        <begin position="1267"/>
        <end position="1288"/>
    </location>
</feature>
<feature type="domain" description="EML-like first beta-propeller" evidence="7">
    <location>
        <begin position="1354"/>
        <end position="1618"/>
    </location>
</feature>
<keyword evidence="2 4" id="KW-0853">WD repeat</keyword>
<feature type="repeat" description="WD" evidence="4">
    <location>
        <begin position="255"/>
        <end position="286"/>
    </location>
</feature>
<evidence type="ECO:0000256" key="3">
    <source>
        <dbReference type="ARBA" id="ARBA00022737"/>
    </source>
</evidence>